<dbReference type="InterPro" id="IPR016181">
    <property type="entry name" value="Acyl_CoA_acyltransferase"/>
</dbReference>
<keyword evidence="5" id="KW-1185">Reference proteome</keyword>
<dbReference type="OrthoDB" id="41532at2759"/>
<dbReference type="Pfam" id="PF00583">
    <property type="entry name" value="Acetyltransf_1"/>
    <property type="match status" value="1"/>
</dbReference>
<reference evidence="4" key="1">
    <citation type="submission" date="2020-05" db="EMBL/GenBank/DDBJ databases">
        <title>Mycena genomes resolve the evolution of fungal bioluminescence.</title>
        <authorList>
            <person name="Tsai I.J."/>
        </authorList>
    </citation>
    <scope>NUCLEOTIDE SEQUENCE</scope>
    <source>
        <strain evidence="4">110903Hualien_Pintung</strain>
    </source>
</reference>
<dbReference type="PROSITE" id="PS51186">
    <property type="entry name" value="GNAT"/>
    <property type="match status" value="1"/>
</dbReference>
<gene>
    <name evidence="4" type="ORF">HMN09_00384200</name>
</gene>
<dbReference type="Gene3D" id="3.40.630.30">
    <property type="match status" value="1"/>
</dbReference>
<dbReference type="PANTHER" id="PTHR13947">
    <property type="entry name" value="GNAT FAMILY N-ACETYLTRANSFERASE"/>
    <property type="match status" value="1"/>
</dbReference>
<evidence type="ECO:0000313" key="5">
    <source>
        <dbReference type="Proteomes" id="UP000613580"/>
    </source>
</evidence>
<dbReference type="CDD" id="cd04301">
    <property type="entry name" value="NAT_SF"/>
    <property type="match status" value="1"/>
</dbReference>
<dbReference type="InterPro" id="IPR050769">
    <property type="entry name" value="NAT_camello-type"/>
</dbReference>
<comment type="caution">
    <text evidence="4">The sequence shown here is derived from an EMBL/GenBank/DDBJ whole genome shotgun (WGS) entry which is preliminary data.</text>
</comment>
<dbReference type="InterPro" id="IPR000182">
    <property type="entry name" value="GNAT_dom"/>
</dbReference>
<keyword evidence="1 4" id="KW-0808">Transferase</keyword>
<protein>
    <submittedName>
        <fullName evidence="4">GNAT family acetyltransferase</fullName>
    </submittedName>
</protein>
<dbReference type="PANTHER" id="PTHR13947:SF37">
    <property type="entry name" value="LD18367P"/>
    <property type="match status" value="1"/>
</dbReference>
<dbReference type="EMBL" id="JACAZE010000004">
    <property type="protein sequence ID" value="KAF7318721.1"/>
    <property type="molecule type" value="Genomic_DNA"/>
</dbReference>
<organism evidence="4 5">
    <name type="scientific">Mycena chlorophos</name>
    <name type="common">Agaric fungus</name>
    <name type="synonym">Agaricus chlorophos</name>
    <dbReference type="NCBI Taxonomy" id="658473"/>
    <lineage>
        <taxon>Eukaryota</taxon>
        <taxon>Fungi</taxon>
        <taxon>Dikarya</taxon>
        <taxon>Basidiomycota</taxon>
        <taxon>Agaricomycotina</taxon>
        <taxon>Agaricomycetes</taxon>
        <taxon>Agaricomycetidae</taxon>
        <taxon>Agaricales</taxon>
        <taxon>Marasmiineae</taxon>
        <taxon>Mycenaceae</taxon>
        <taxon>Mycena</taxon>
    </lineage>
</organism>
<sequence length="281" mass="31183">MPQLDRFELPPATTQPRMGPPKLEYIVRPYRSSDFSQVRDLLYEGYVTSKGSVVDLGLRRAWTRPPCLVGFAQILTGAAIVFAGRNGVSLCRSLSPTTQSRIGFALVGLGTALIVTVRRLIVHFVRKFCDDALEADFVDINRWYWGAGGGFWVAARPRSGAENDDEVLGCVGLEYRPLDARPPSSPHNPSSTAQIRRMIVSQNHRRKGIALAVMDAALAHADANPNIEYIYLWTTDLQPAAQALYDRIGFERFGEKSIGPGWAGTTMERQYKRMRVGKPTA</sequence>
<evidence type="ECO:0000259" key="3">
    <source>
        <dbReference type="PROSITE" id="PS51186"/>
    </source>
</evidence>
<evidence type="ECO:0000256" key="1">
    <source>
        <dbReference type="ARBA" id="ARBA00022679"/>
    </source>
</evidence>
<dbReference type="SUPFAM" id="SSF55729">
    <property type="entry name" value="Acyl-CoA N-acyltransferases (Nat)"/>
    <property type="match status" value="1"/>
</dbReference>
<feature type="region of interest" description="Disordered" evidence="2">
    <location>
        <begin position="1"/>
        <end position="20"/>
    </location>
</feature>
<accession>A0A8H6WJ12</accession>
<name>A0A8H6WJ12_MYCCL</name>
<evidence type="ECO:0000313" key="4">
    <source>
        <dbReference type="EMBL" id="KAF7318721.1"/>
    </source>
</evidence>
<dbReference type="GO" id="GO:0008080">
    <property type="term" value="F:N-acetyltransferase activity"/>
    <property type="evidence" value="ECO:0007669"/>
    <property type="project" value="InterPro"/>
</dbReference>
<dbReference type="Proteomes" id="UP000613580">
    <property type="component" value="Unassembled WGS sequence"/>
</dbReference>
<feature type="domain" description="N-acetyltransferase" evidence="3">
    <location>
        <begin position="112"/>
        <end position="272"/>
    </location>
</feature>
<dbReference type="AlphaFoldDB" id="A0A8H6WJ12"/>
<evidence type="ECO:0000256" key="2">
    <source>
        <dbReference type="SAM" id="MobiDB-lite"/>
    </source>
</evidence>
<proteinExistence type="predicted"/>